<dbReference type="InterPro" id="IPR018357">
    <property type="entry name" value="Hexapep_transf_CS"/>
</dbReference>
<keyword evidence="6" id="KW-1185">Reference proteome</keyword>
<keyword evidence="4" id="KW-0012">Acyltransferase</keyword>
<protein>
    <submittedName>
        <fullName evidence="5">Antibiotic acetyltransferase</fullName>
    </submittedName>
</protein>
<dbReference type="GO" id="GO:0016746">
    <property type="term" value="F:acyltransferase activity"/>
    <property type="evidence" value="ECO:0007669"/>
    <property type="project" value="UniProtKB-KW"/>
</dbReference>
<name>A0A366LA26_9SPHI</name>
<dbReference type="CDD" id="cd03349">
    <property type="entry name" value="LbH_XAT"/>
    <property type="match status" value="1"/>
</dbReference>
<evidence type="ECO:0000256" key="1">
    <source>
        <dbReference type="ARBA" id="ARBA00007274"/>
    </source>
</evidence>
<evidence type="ECO:0000256" key="2">
    <source>
        <dbReference type="ARBA" id="ARBA00022679"/>
    </source>
</evidence>
<keyword evidence="3" id="KW-0677">Repeat</keyword>
<dbReference type="PANTHER" id="PTHR43300:SF11">
    <property type="entry name" value="ACETYLTRANSFERASE RV3034C-RELATED"/>
    <property type="match status" value="1"/>
</dbReference>
<gene>
    <name evidence="5" type="ORF">DRW42_06110</name>
</gene>
<dbReference type="Proteomes" id="UP000252081">
    <property type="component" value="Unassembled WGS sequence"/>
</dbReference>
<accession>A0A366LA26</accession>
<dbReference type="SUPFAM" id="SSF51161">
    <property type="entry name" value="Trimeric LpxA-like enzymes"/>
    <property type="match status" value="1"/>
</dbReference>
<dbReference type="OrthoDB" id="9814490at2"/>
<evidence type="ECO:0000313" key="6">
    <source>
        <dbReference type="Proteomes" id="UP000252081"/>
    </source>
</evidence>
<dbReference type="Gene3D" id="2.160.10.10">
    <property type="entry name" value="Hexapeptide repeat proteins"/>
    <property type="match status" value="1"/>
</dbReference>
<dbReference type="PROSITE" id="PS00101">
    <property type="entry name" value="HEXAPEP_TRANSFERASES"/>
    <property type="match status" value="1"/>
</dbReference>
<keyword evidence="2 5" id="KW-0808">Transferase</keyword>
<comment type="similarity">
    <text evidence="1">Belongs to the transferase hexapeptide repeat family.</text>
</comment>
<proteinExistence type="inferred from homology"/>
<sequence>MSIGRNSYLYQTQIGRYTYLSQSVSIMNTKIGGFCSIAQNVLIGGGMHPSNTFASTSPAFYSIYQQCGKTFADKSYFKEMGNVVIGNDVWIGANVVIMDDVTIGDGAIIGAGAIVTKDVKPYSIVVGTPAKHLKYRFETEQIDFLLEFKWWLKDEAWLTENYKDLHNIISLVEKYKK</sequence>
<evidence type="ECO:0000256" key="4">
    <source>
        <dbReference type="ARBA" id="ARBA00023315"/>
    </source>
</evidence>
<reference evidence="5 6" key="1">
    <citation type="submission" date="2018-07" db="EMBL/GenBank/DDBJ databases">
        <title>A draft genome of a endophytic bacteria, a new species of Pedobacter.</title>
        <authorList>
            <person name="Zhang Z.D."/>
            <person name="Chen Z.J."/>
        </authorList>
    </citation>
    <scope>NUCLEOTIDE SEQUENCE [LARGE SCALE GENOMIC DNA]</scope>
    <source>
        <strain evidence="5 6">RS10</strain>
    </source>
</reference>
<evidence type="ECO:0000313" key="5">
    <source>
        <dbReference type="EMBL" id="RBQ10144.1"/>
    </source>
</evidence>
<organism evidence="5 6">
    <name type="scientific">Pedobacter miscanthi</name>
    <dbReference type="NCBI Taxonomy" id="2259170"/>
    <lineage>
        <taxon>Bacteria</taxon>
        <taxon>Pseudomonadati</taxon>
        <taxon>Bacteroidota</taxon>
        <taxon>Sphingobacteriia</taxon>
        <taxon>Sphingobacteriales</taxon>
        <taxon>Sphingobacteriaceae</taxon>
        <taxon>Pedobacter</taxon>
    </lineage>
</organism>
<comment type="caution">
    <text evidence="5">The sequence shown here is derived from an EMBL/GenBank/DDBJ whole genome shotgun (WGS) entry which is preliminary data.</text>
</comment>
<dbReference type="PANTHER" id="PTHR43300">
    <property type="entry name" value="ACETYLTRANSFERASE"/>
    <property type="match status" value="1"/>
</dbReference>
<dbReference type="EMBL" id="QNQU01000004">
    <property type="protein sequence ID" value="RBQ10144.1"/>
    <property type="molecule type" value="Genomic_DNA"/>
</dbReference>
<evidence type="ECO:0000256" key="3">
    <source>
        <dbReference type="ARBA" id="ARBA00022737"/>
    </source>
</evidence>
<dbReference type="AlphaFoldDB" id="A0A366LA26"/>
<dbReference type="InterPro" id="IPR001451">
    <property type="entry name" value="Hexapep"/>
</dbReference>
<dbReference type="Pfam" id="PF00132">
    <property type="entry name" value="Hexapep"/>
    <property type="match status" value="1"/>
</dbReference>
<dbReference type="InterPro" id="IPR011004">
    <property type="entry name" value="Trimer_LpxA-like_sf"/>
</dbReference>
<dbReference type="InterPro" id="IPR050179">
    <property type="entry name" value="Trans_hexapeptide_repeat"/>
</dbReference>